<reference evidence="1" key="2">
    <citation type="submission" date="2015-06" db="UniProtKB">
        <authorList>
            <consortium name="EnsemblPlants"/>
        </authorList>
    </citation>
    <scope>IDENTIFICATION</scope>
    <source>
        <strain evidence="1">DM1-3 516 R44</strain>
    </source>
</reference>
<dbReference type="PaxDb" id="4113-PGSC0003DMT400087028"/>
<dbReference type="Proteomes" id="UP000011115">
    <property type="component" value="Unassembled WGS sequence"/>
</dbReference>
<organism evidence="1 2">
    <name type="scientific">Solanum tuberosum</name>
    <name type="common">Potato</name>
    <dbReference type="NCBI Taxonomy" id="4113"/>
    <lineage>
        <taxon>Eukaryota</taxon>
        <taxon>Viridiplantae</taxon>
        <taxon>Streptophyta</taxon>
        <taxon>Embryophyta</taxon>
        <taxon>Tracheophyta</taxon>
        <taxon>Spermatophyta</taxon>
        <taxon>Magnoliopsida</taxon>
        <taxon>eudicotyledons</taxon>
        <taxon>Gunneridae</taxon>
        <taxon>Pentapetalae</taxon>
        <taxon>asterids</taxon>
        <taxon>lamiids</taxon>
        <taxon>Solanales</taxon>
        <taxon>Solanaceae</taxon>
        <taxon>Solanoideae</taxon>
        <taxon>Solaneae</taxon>
        <taxon>Solanum</taxon>
    </lineage>
</organism>
<protein>
    <submittedName>
        <fullName evidence="1">Uncharacterized protein</fullName>
    </submittedName>
</protein>
<dbReference type="InParanoid" id="M1DD10"/>
<evidence type="ECO:0000313" key="1">
    <source>
        <dbReference type="EnsemblPlants" id="PGSC0003DMT400087028"/>
    </source>
</evidence>
<dbReference type="Gramene" id="PGSC0003DMT400087028">
    <property type="protein sequence ID" value="PGSC0003DMT400087028"/>
    <property type="gene ID" value="PGSC0003DMG400036599"/>
</dbReference>
<dbReference type="EnsemblPlants" id="PGSC0003DMT400087028">
    <property type="protein sequence ID" value="PGSC0003DMT400087028"/>
    <property type="gene ID" value="PGSC0003DMG400036599"/>
</dbReference>
<name>M1DD10_SOLTU</name>
<dbReference type="HOGENOM" id="CLU_2692633_0_0_1"/>
<dbReference type="AlphaFoldDB" id="M1DD10"/>
<accession>M1DD10</accession>
<sequence>MFFVEITLHSLTTFDHASRKKYLRCLARRNVNPKEPPIHYGPEGPNAPVVQPPQGDVTNATLWNAIYMLTQVVT</sequence>
<keyword evidence="2" id="KW-1185">Reference proteome</keyword>
<reference evidence="2" key="1">
    <citation type="journal article" date="2011" name="Nature">
        <title>Genome sequence and analysis of the tuber crop potato.</title>
        <authorList>
            <consortium name="The Potato Genome Sequencing Consortium"/>
        </authorList>
    </citation>
    <scope>NUCLEOTIDE SEQUENCE [LARGE SCALE GENOMIC DNA]</scope>
    <source>
        <strain evidence="2">cv. DM1-3 516 R44</strain>
    </source>
</reference>
<proteinExistence type="predicted"/>
<evidence type="ECO:0000313" key="2">
    <source>
        <dbReference type="Proteomes" id="UP000011115"/>
    </source>
</evidence>